<evidence type="ECO:0000313" key="13">
    <source>
        <dbReference type="EMBL" id="EEB07257.1"/>
    </source>
</evidence>
<dbReference type="GO" id="GO:0071474">
    <property type="term" value="P:cellular hyperosmotic response"/>
    <property type="evidence" value="ECO:0000318"/>
    <property type="project" value="GO_Central"/>
</dbReference>
<keyword evidence="15" id="KW-1185">Reference proteome</keyword>
<feature type="region of interest" description="Disordered" evidence="11">
    <location>
        <begin position="15"/>
        <end position="156"/>
    </location>
</feature>
<dbReference type="EMBL" id="KE651166">
    <property type="protein sequence ID" value="EEB07257.1"/>
    <property type="molecule type" value="Genomic_DNA"/>
</dbReference>
<gene>
    <name evidence="14" type="primary">wis1</name>
    <name evidence="13" type="ORF">SJAG_02342</name>
</gene>
<evidence type="ECO:0000313" key="15">
    <source>
        <dbReference type="Proteomes" id="UP000001744"/>
    </source>
</evidence>
<keyword evidence="4 10" id="KW-0547">Nucleotide-binding</keyword>
<dbReference type="Gene3D" id="1.10.510.10">
    <property type="entry name" value="Transferase(Phosphotransferase) domain 1"/>
    <property type="match status" value="1"/>
</dbReference>
<evidence type="ECO:0000256" key="7">
    <source>
        <dbReference type="ARBA" id="ARBA00038035"/>
    </source>
</evidence>
<evidence type="ECO:0000256" key="5">
    <source>
        <dbReference type="ARBA" id="ARBA00022777"/>
    </source>
</evidence>
<dbReference type="VEuPathDB" id="FungiDB:SJAG_02342"/>
<dbReference type="Pfam" id="PF00069">
    <property type="entry name" value="Pkinase"/>
    <property type="match status" value="1"/>
</dbReference>
<dbReference type="GO" id="GO:0005634">
    <property type="term" value="C:nucleus"/>
    <property type="evidence" value="ECO:0007669"/>
    <property type="project" value="EnsemblFungi"/>
</dbReference>
<dbReference type="GO" id="GO:0031416">
    <property type="term" value="C:NatB complex"/>
    <property type="evidence" value="ECO:0007669"/>
    <property type="project" value="EnsemblFungi"/>
</dbReference>
<feature type="region of interest" description="Disordered" evidence="11">
    <location>
        <begin position="241"/>
        <end position="290"/>
    </location>
</feature>
<dbReference type="GO" id="GO:0016239">
    <property type="term" value="P:positive regulation of macroautophagy"/>
    <property type="evidence" value="ECO:0007669"/>
    <property type="project" value="EnsemblFungi"/>
</dbReference>
<evidence type="ECO:0000256" key="9">
    <source>
        <dbReference type="ARBA" id="ARBA00049014"/>
    </source>
</evidence>
<evidence type="ECO:0000256" key="3">
    <source>
        <dbReference type="ARBA" id="ARBA00022679"/>
    </source>
</evidence>
<dbReference type="OrthoDB" id="10252354at2759"/>
<evidence type="ECO:0000256" key="6">
    <source>
        <dbReference type="ARBA" id="ARBA00022840"/>
    </source>
</evidence>
<dbReference type="GO" id="GO:0004596">
    <property type="term" value="F:protein-N-terminal amino-acid acetyltransferase activity"/>
    <property type="evidence" value="ECO:0007669"/>
    <property type="project" value="EnsemblFungi"/>
</dbReference>
<keyword evidence="3" id="KW-0808">Transferase</keyword>
<dbReference type="PANTHER" id="PTHR48013">
    <property type="entry name" value="DUAL SPECIFICITY MITOGEN-ACTIVATED PROTEIN KINASE KINASE 5-RELATED"/>
    <property type="match status" value="1"/>
</dbReference>
<evidence type="ECO:0000259" key="12">
    <source>
        <dbReference type="PROSITE" id="PS50011"/>
    </source>
</evidence>
<dbReference type="InterPro" id="IPR017441">
    <property type="entry name" value="Protein_kinase_ATP_BS"/>
</dbReference>
<dbReference type="STRING" id="402676.B6K276"/>
<dbReference type="GO" id="GO:0004674">
    <property type="term" value="F:protein serine/threonine kinase activity"/>
    <property type="evidence" value="ECO:0007669"/>
    <property type="project" value="UniProtKB-KW"/>
</dbReference>
<evidence type="ECO:0000256" key="11">
    <source>
        <dbReference type="SAM" id="MobiDB-lite"/>
    </source>
</evidence>
<dbReference type="FunFam" id="3.30.200.20:FF:000341">
    <property type="entry name" value="MAP kinase kinase PBS2"/>
    <property type="match status" value="1"/>
</dbReference>
<name>B6K276_SCHJY</name>
<proteinExistence type="inferred from homology"/>
<dbReference type="GO" id="GO:0007015">
    <property type="term" value="P:actin filament organization"/>
    <property type="evidence" value="ECO:0007669"/>
    <property type="project" value="EnsemblFungi"/>
</dbReference>
<feature type="domain" description="Protein kinase" evidence="12">
    <location>
        <begin position="351"/>
        <end position="609"/>
    </location>
</feature>
<evidence type="ECO:0000256" key="4">
    <source>
        <dbReference type="ARBA" id="ARBA00022741"/>
    </source>
</evidence>
<dbReference type="GO" id="GO:1990315">
    <property type="term" value="C:Mcs4 RR-MAPKKK complex"/>
    <property type="evidence" value="ECO:0007669"/>
    <property type="project" value="EnsemblFungi"/>
</dbReference>
<dbReference type="HOGENOM" id="CLU_000288_79_1_1"/>
<dbReference type="OMA" id="SVFICME"/>
<dbReference type="PROSITE" id="PS50011">
    <property type="entry name" value="PROTEIN_KINASE_DOM"/>
    <property type="match status" value="1"/>
</dbReference>
<evidence type="ECO:0000313" key="14">
    <source>
        <dbReference type="JaponicusDB" id="SJAG_02342"/>
    </source>
</evidence>
<dbReference type="RefSeq" id="XP_002173550.1">
    <property type="nucleotide sequence ID" value="XM_002173514.2"/>
</dbReference>
<sequence length="658" mass="71154">MNYSESDLLTHKFNTLGLSETQDSSSTSTSSSSDEILEKETSPYAASHEANPLPSVDELSTSPTSVRPHVTTRRTSSYKTKDLPNAIPSVRIGRSSSQRLQQLHGGGSVHAINHGNAGLSSRSPPDYNGRPTSSVPPSSNSLATSPTSSSSFRLSGSLSTGLQEKLRAFHASRSRSLPDTSMDTASVFSPSLSPNVPPLLSQPPRITSSSSVPALDTSRFSNAPGVVTAPETTLARSIAAARNPAQRNTQPSNISAPRPGTMRRRGPPGRLDLSTPNNPVAMPSKSMAARRGIKLSNVPTPRAPNETPFSAFSDILDAKSGSLNFKNKAILNSEGVNFSSGSSFKINMSELIKLDELGKGNYGVVYKVLHRPTGVKMALKEIRLSLDEATFNQIIMELDILHKATSPYIVEFYGAFFVEGSVFICMEFMDAGSMDKLYTGGIEDEGVLARITYAIVQGLKTLKEEQNIIHRDVKPTNVLMNTAGQVKLCDFGVSGNLVASISKTNIGCQSYMAPERIRAENAGQLTYTVQADIWSLGLSILEMAKGAYPYPPDTFNSIFAQLSAICDGEPPSLPADKYSPEAIDFVKRCLNKDPSRRPSYAQLAIHPWLEKYQKVPVDMAAWVKGAMERRNSASGKADTFKPPLHKFTMDEKKNTGLL</sequence>
<accession>B6K276</accession>
<feature type="compositionally biased region" description="Low complexity" evidence="11">
    <location>
        <begin position="136"/>
        <end position="156"/>
    </location>
</feature>
<dbReference type="eggNOG" id="KOG0581">
    <property type="taxonomic scope" value="Eukaryota"/>
</dbReference>
<dbReference type="SUPFAM" id="SSF56112">
    <property type="entry name" value="Protein kinase-like (PK-like)"/>
    <property type="match status" value="1"/>
</dbReference>
<feature type="compositionally biased region" description="Low complexity" evidence="11">
    <location>
        <begin position="24"/>
        <end position="33"/>
    </location>
</feature>
<keyword evidence="2" id="KW-0597">Phosphoprotein</keyword>
<dbReference type="GO" id="GO:0006606">
    <property type="term" value="P:protein import into nucleus"/>
    <property type="evidence" value="ECO:0007669"/>
    <property type="project" value="EnsemblFungi"/>
</dbReference>
<dbReference type="GO" id="GO:0005078">
    <property type="term" value="F:MAP-kinase scaffold activity"/>
    <property type="evidence" value="ECO:0007669"/>
    <property type="project" value="EnsemblFungi"/>
</dbReference>
<dbReference type="PROSITE" id="PS00107">
    <property type="entry name" value="PROTEIN_KINASE_ATP"/>
    <property type="match status" value="1"/>
</dbReference>
<evidence type="ECO:0000256" key="2">
    <source>
        <dbReference type="ARBA" id="ARBA00022553"/>
    </source>
</evidence>
<reference evidence="13 15" key="1">
    <citation type="journal article" date="2011" name="Science">
        <title>Comparative functional genomics of the fission yeasts.</title>
        <authorList>
            <person name="Rhind N."/>
            <person name="Chen Z."/>
            <person name="Yassour M."/>
            <person name="Thompson D.A."/>
            <person name="Haas B.J."/>
            <person name="Habib N."/>
            <person name="Wapinski I."/>
            <person name="Roy S."/>
            <person name="Lin M.F."/>
            <person name="Heiman D.I."/>
            <person name="Young S.K."/>
            <person name="Furuya K."/>
            <person name="Guo Y."/>
            <person name="Pidoux A."/>
            <person name="Chen H.M."/>
            <person name="Robbertse B."/>
            <person name="Goldberg J.M."/>
            <person name="Aoki K."/>
            <person name="Bayne E.H."/>
            <person name="Berlin A.M."/>
            <person name="Desjardins C.A."/>
            <person name="Dobbs E."/>
            <person name="Dukaj L."/>
            <person name="Fan L."/>
            <person name="FitzGerald M.G."/>
            <person name="French C."/>
            <person name="Gujja S."/>
            <person name="Hansen K."/>
            <person name="Keifenheim D."/>
            <person name="Levin J.Z."/>
            <person name="Mosher R.A."/>
            <person name="Mueller C.A."/>
            <person name="Pfiffner J."/>
            <person name="Priest M."/>
            <person name="Russ C."/>
            <person name="Smialowska A."/>
            <person name="Swoboda P."/>
            <person name="Sykes S.M."/>
            <person name="Vaughn M."/>
            <person name="Vengrova S."/>
            <person name="Yoder R."/>
            <person name="Zeng Q."/>
            <person name="Allshire R."/>
            <person name="Baulcombe D."/>
            <person name="Birren B.W."/>
            <person name="Brown W."/>
            <person name="Ekwall K."/>
            <person name="Kellis M."/>
            <person name="Leatherwood J."/>
            <person name="Levin H."/>
            <person name="Margalit H."/>
            <person name="Martienssen R."/>
            <person name="Nieduszynski C.A."/>
            <person name="Spatafora J.W."/>
            <person name="Friedman N."/>
            <person name="Dalgaard J.Z."/>
            <person name="Baumann P."/>
            <person name="Niki H."/>
            <person name="Regev A."/>
            <person name="Nusbaum C."/>
        </authorList>
    </citation>
    <scope>NUCLEOTIDE SEQUENCE [LARGE SCALE GENOMIC DNA]</scope>
    <source>
        <strain evidence="15">yFS275 / FY16936</strain>
    </source>
</reference>
<dbReference type="GO" id="GO:0000165">
    <property type="term" value="P:MAPK cascade"/>
    <property type="evidence" value="ECO:0000318"/>
    <property type="project" value="GO_Central"/>
</dbReference>
<dbReference type="EC" id="2.7.12.2" evidence="8"/>
<dbReference type="GO" id="GO:0007232">
    <property type="term" value="P:osmosensory signaling pathway via Sho1 osmosensor"/>
    <property type="evidence" value="ECO:0007669"/>
    <property type="project" value="EnsemblFungi"/>
</dbReference>
<dbReference type="GeneID" id="7049089"/>
<evidence type="ECO:0000256" key="10">
    <source>
        <dbReference type="PROSITE-ProRule" id="PRU10141"/>
    </source>
</evidence>
<organism evidence="13 15">
    <name type="scientific">Schizosaccharomyces japonicus (strain yFS275 / FY16936)</name>
    <name type="common">Fission yeast</name>
    <dbReference type="NCBI Taxonomy" id="402676"/>
    <lineage>
        <taxon>Eukaryota</taxon>
        <taxon>Fungi</taxon>
        <taxon>Dikarya</taxon>
        <taxon>Ascomycota</taxon>
        <taxon>Taphrinomycotina</taxon>
        <taxon>Schizosaccharomycetes</taxon>
        <taxon>Schizosaccharomycetales</taxon>
        <taxon>Schizosaccharomycetaceae</taxon>
        <taxon>Schizosaccharomyces</taxon>
    </lineage>
</organism>
<keyword evidence="1" id="KW-0723">Serine/threonine-protein kinase</keyword>
<dbReference type="PANTHER" id="PTHR48013:SF25">
    <property type="entry name" value="MAP KINASE KINASE PBS2"/>
    <property type="match status" value="1"/>
</dbReference>
<dbReference type="InterPro" id="IPR000719">
    <property type="entry name" value="Prot_kinase_dom"/>
</dbReference>
<comment type="similarity">
    <text evidence="7">Belongs to the protein kinase superfamily. STE Ser/Thr protein kinase family. MAP kinase kinase subfamily.</text>
</comment>
<dbReference type="GO" id="GO:0005524">
    <property type="term" value="F:ATP binding"/>
    <property type="evidence" value="ECO:0007669"/>
    <property type="project" value="UniProtKB-UniRule"/>
</dbReference>
<dbReference type="Proteomes" id="UP000001744">
    <property type="component" value="Unassembled WGS sequence"/>
</dbReference>
<feature type="compositionally biased region" description="Polar residues" evidence="11">
    <location>
        <begin position="245"/>
        <end position="255"/>
    </location>
</feature>
<evidence type="ECO:0000256" key="1">
    <source>
        <dbReference type="ARBA" id="ARBA00022527"/>
    </source>
</evidence>
<protein>
    <recommendedName>
        <fullName evidence="8">mitogen-activated protein kinase kinase</fullName>
        <ecNumber evidence="8">2.7.12.2</ecNumber>
    </recommendedName>
</protein>
<dbReference type="CDD" id="cd06622">
    <property type="entry name" value="PKc_PBS2_like"/>
    <property type="match status" value="1"/>
</dbReference>
<dbReference type="InterPro" id="IPR008271">
    <property type="entry name" value="Ser/Thr_kinase_AS"/>
</dbReference>
<dbReference type="Gene3D" id="3.30.200.20">
    <property type="entry name" value="Phosphorylase Kinase, domain 1"/>
    <property type="match status" value="1"/>
</dbReference>
<dbReference type="GO" id="GO:0010971">
    <property type="term" value="P:positive regulation of G2/M transition of mitotic cell cycle"/>
    <property type="evidence" value="ECO:0007669"/>
    <property type="project" value="EnsemblFungi"/>
</dbReference>
<dbReference type="InterPro" id="IPR011009">
    <property type="entry name" value="Kinase-like_dom_sf"/>
</dbReference>
<dbReference type="AlphaFoldDB" id="B6K276"/>
<dbReference type="PROSITE" id="PS00108">
    <property type="entry name" value="PROTEIN_KINASE_ST"/>
    <property type="match status" value="1"/>
</dbReference>
<comment type="catalytic activity">
    <reaction evidence="9">
        <text>L-seryl-[protein] + ATP = O-phospho-L-seryl-[protein] + ADP + H(+)</text>
        <dbReference type="Rhea" id="RHEA:17989"/>
        <dbReference type="Rhea" id="RHEA-COMP:9863"/>
        <dbReference type="Rhea" id="RHEA-COMP:11604"/>
        <dbReference type="ChEBI" id="CHEBI:15378"/>
        <dbReference type="ChEBI" id="CHEBI:29999"/>
        <dbReference type="ChEBI" id="CHEBI:30616"/>
        <dbReference type="ChEBI" id="CHEBI:83421"/>
        <dbReference type="ChEBI" id="CHEBI:456216"/>
        <dbReference type="EC" id="2.7.12.2"/>
    </reaction>
</comment>
<dbReference type="GO" id="GO:0038066">
    <property type="term" value="P:p38MAPK cascade"/>
    <property type="evidence" value="ECO:0007669"/>
    <property type="project" value="EnsemblFungi"/>
</dbReference>
<evidence type="ECO:0000256" key="8">
    <source>
        <dbReference type="ARBA" id="ARBA00038999"/>
    </source>
</evidence>
<keyword evidence="5 13" id="KW-0418">Kinase</keyword>
<dbReference type="JaponicusDB" id="SJAG_02342">
    <property type="gene designation" value="wis1"/>
</dbReference>
<feature type="binding site" evidence="10">
    <location>
        <position position="380"/>
    </location>
    <ligand>
        <name>ATP</name>
        <dbReference type="ChEBI" id="CHEBI:30616"/>
    </ligand>
</feature>
<dbReference type="GO" id="GO:0004708">
    <property type="term" value="F:MAP kinase kinase activity"/>
    <property type="evidence" value="ECO:0000318"/>
    <property type="project" value="GO_Central"/>
</dbReference>
<keyword evidence="6 10" id="KW-0067">ATP-binding</keyword>
<dbReference type="SMART" id="SM00220">
    <property type="entry name" value="S_TKc"/>
    <property type="match status" value="1"/>
</dbReference>